<evidence type="ECO:0000313" key="3">
    <source>
        <dbReference type="Proteomes" id="UP000241890"/>
    </source>
</evidence>
<reference evidence="2 3" key="1">
    <citation type="submission" date="2017-12" db="EMBL/GenBank/DDBJ databases">
        <title>Sequencing, de novo assembly and annotation of complete genome of a new Thraustochytrid species, strain FCC1311.</title>
        <authorList>
            <person name="Sedici K."/>
            <person name="Godart F."/>
            <person name="Aiese Cigliano R."/>
            <person name="Sanseverino W."/>
            <person name="Barakat M."/>
            <person name="Ortet P."/>
            <person name="Marechal E."/>
            <person name="Cagnac O."/>
            <person name="Amato A."/>
        </authorList>
    </citation>
    <scope>NUCLEOTIDE SEQUENCE [LARGE SCALE GENOMIC DNA]</scope>
</reference>
<keyword evidence="3" id="KW-1185">Reference proteome</keyword>
<protein>
    <submittedName>
        <fullName evidence="2">Uncharacterized protein</fullName>
    </submittedName>
</protein>
<dbReference type="EMBL" id="BEYU01000022">
    <property type="protein sequence ID" value="GBG26741.1"/>
    <property type="molecule type" value="Genomic_DNA"/>
</dbReference>
<name>A0A2R5GES5_9STRA</name>
<dbReference type="AlphaFoldDB" id="A0A2R5GES5"/>
<accession>A0A2R5GES5</accession>
<evidence type="ECO:0000256" key="1">
    <source>
        <dbReference type="SAM" id="MobiDB-lite"/>
    </source>
</evidence>
<proteinExistence type="predicted"/>
<gene>
    <name evidence="2" type="ORF">FCC1311_029622</name>
</gene>
<organism evidence="2 3">
    <name type="scientific">Hondaea fermentalgiana</name>
    <dbReference type="NCBI Taxonomy" id="2315210"/>
    <lineage>
        <taxon>Eukaryota</taxon>
        <taxon>Sar</taxon>
        <taxon>Stramenopiles</taxon>
        <taxon>Bigyra</taxon>
        <taxon>Labyrinthulomycetes</taxon>
        <taxon>Thraustochytrida</taxon>
        <taxon>Thraustochytriidae</taxon>
        <taxon>Hondaea</taxon>
    </lineage>
</organism>
<sequence length="778" mass="86694">MILWRFSDKMSPISFVDYYAGFAPVASSTTTGKDPNEHLRKGRDEQDDYIFSVVPGVMGPGSRCTGCQRIVDEAPTETTVDVLSSRGTDTIESLRHRREHEPGSDYLIVIQEHNLDDRDDVCKDCAEKIRLSDSERRLLGIVNMELPVASLTDTGLLVRKSFRKAINERKLDRQSSSDWTNQVNQVTMESVQVPANSHAKAPNVLEDEPLPSRDGPCVSSNVEANSQPHLLHAVLHDHGSSRDTFQEEGGGVDLSPPVAEVEESEELCAPLSELEENVWSLRAAIENAYKIASHKSGSDANITFVFKDDSIAQLTLGNMGCDSFMTKTRGFTIDDWGYYTTLARIKWTDKERANPSDVNGKQHAFVVALEELRQDLKAHGFGPDPALLEPPERPGDAPPKNGKKKARKWRGREKTAKSIKMVEKSLYLEGFSRKNGAFDNAMFESKDQSWTMYRSHAQSVLAKNNRIAAHQVHDLKVLCKLVEKITGSPGAPLTDFWAKDESNGIRLRLLRDLQNSYLKKVAGLDGNLLDEAYCAIEHVGAFADSTMRAVENGVSKFDQKLVQRGLLALRALHEVASSWAANASVCVPEVGDLVFKGRHSRSGKEVLEGCNFCIVIKRFNNSPRVLVELRHVNAKDGSFGHHCSITANAEEQRGLMDMGDPVQVKTITDKLMQMRRAQRSAGHGQEASSTQGNTQAERAPKRKRDRLDPRYVATLKEALDQSLAMKDALQFFRKKWGQTEADWSAMPSDKPALFPNDKQLKNKLANMKQVLKKQRSGD</sequence>
<feature type="region of interest" description="Disordered" evidence="1">
    <location>
        <begin position="675"/>
        <end position="707"/>
    </location>
</feature>
<dbReference type="Proteomes" id="UP000241890">
    <property type="component" value="Unassembled WGS sequence"/>
</dbReference>
<comment type="caution">
    <text evidence="2">The sequence shown here is derived from an EMBL/GenBank/DDBJ whole genome shotgun (WGS) entry which is preliminary data.</text>
</comment>
<feature type="compositionally biased region" description="Basic residues" evidence="1">
    <location>
        <begin position="401"/>
        <end position="411"/>
    </location>
</feature>
<evidence type="ECO:0000313" key="2">
    <source>
        <dbReference type="EMBL" id="GBG26741.1"/>
    </source>
</evidence>
<dbReference type="InParanoid" id="A0A2R5GES5"/>
<feature type="compositionally biased region" description="Polar residues" evidence="1">
    <location>
        <begin position="686"/>
        <end position="696"/>
    </location>
</feature>
<feature type="region of interest" description="Disordered" evidence="1">
    <location>
        <begin position="380"/>
        <end position="414"/>
    </location>
</feature>